<accession>A0ACD1E1W8</accession>
<protein>
    <submittedName>
        <fullName evidence="1">MarR family transcriptional regulator</fullName>
    </submittedName>
</protein>
<organism evidence="1 2">
    <name type="scientific">Curtobacterium aetherium</name>
    <dbReference type="NCBI Taxonomy" id="2841594"/>
    <lineage>
        <taxon>Bacteria</taxon>
        <taxon>Bacillati</taxon>
        <taxon>Actinomycetota</taxon>
        <taxon>Actinomycetes</taxon>
        <taxon>Micrococcales</taxon>
        <taxon>Microbacteriaceae</taxon>
        <taxon>Curtobacterium</taxon>
    </lineage>
</organism>
<proteinExistence type="predicted"/>
<name>A0ACD1E1W8_9MICO</name>
<gene>
    <name evidence="1" type="ORF">KM842_10720</name>
</gene>
<reference evidence="1" key="1">
    <citation type="submission" date="2021-06" db="EMBL/GenBank/DDBJ databases">
        <authorList>
            <person name="Ellington A.J."/>
            <person name="Bryan N.C."/>
            <person name="Christner B.C."/>
            <person name="Reisch C.R."/>
        </authorList>
    </citation>
    <scope>NUCLEOTIDE SEQUENCE</scope>
    <source>
        <strain evidence="1">L6-1</strain>
    </source>
</reference>
<keyword evidence="2" id="KW-1185">Reference proteome</keyword>
<evidence type="ECO:0000313" key="1">
    <source>
        <dbReference type="EMBL" id="QWS32746.1"/>
    </source>
</evidence>
<evidence type="ECO:0000313" key="2">
    <source>
        <dbReference type="Proteomes" id="UP000681794"/>
    </source>
</evidence>
<dbReference type="EMBL" id="CP076544">
    <property type="protein sequence ID" value="QWS32746.1"/>
    <property type="molecule type" value="Genomic_DNA"/>
</dbReference>
<sequence>MSSEARPSDVLGYLLKHATMTLAERTDTALAPLSIDGKEFGALRVLARREPMSQLQVAQTLGIDRTTMVALLDTLERKGIVARHPDPADRRRNVVELTEQGERVVDAAETLRRQVEEEFLAPVSAADGERLRRTLRALLEEGSPNRQQSTAADQRR</sequence>
<dbReference type="Proteomes" id="UP000681794">
    <property type="component" value="Chromosome"/>
</dbReference>